<organism evidence="1 2">
    <name type="scientific">Panagrellus redivivus</name>
    <name type="common">Microworm</name>
    <dbReference type="NCBI Taxonomy" id="6233"/>
    <lineage>
        <taxon>Eukaryota</taxon>
        <taxon>Metazoa</taxon>
        <taxon>Ecdysozoa</taxon>
        <taxon>Nematoda</taxon>
        <taxon>Chromadorea</taxon>
        <taxon>Rhabditida</taxon>
        <taxon>Tylenchina</taxon>
        <taxon>Panagrolaimomorpha</taxon>
        <taxon>Panagrolaimoidea</taxon>
        <taxon>Panagrolaimidae</taxon>
        <taxon>Panagrellus</taxon>
    </lineage>
</organism>
<accession>A0A7E4VMZ2</accession>
<protein>
    <submittedName>
        <fullName evidence="2">DUF1758 domain-containing protein</fullName>
    </submittedName>
</protein>
<evidence type="ECO:0000313" key="1">
    <source>
        <dbReference type="Proteomes" id="UP000492821"/>
    </source>
</evidence>
<evidence type="ECO:0000313" key="2">
    <source>
        <dbReference type="WBParaSite" id="Pan_g23077.t1"/>
    </source>
</evidence>
<dbReference type="AlphaFoldDB" id="A0A7E4VMZ2"/>
<reference evidence="1" key="1">
    <citation type="journal article" date="2013" name="Genetics">
        <title>The draft genome and transcriptome of Panagrellus redivivus are shaped by the harsh demands of a free-living lifestyle.</title>
        <authorList>
            <person name="Srinivasan J."/>
            <person name="Dillman A.R."/>
            <person name="Macchietto M.G."/>
            <person name="Heikkinen L."/>
            <person name="Lakso M."/>
            <person name="Fracchia K.M."/>
            <person name="Antoshechkin I."/>
            <person name="Mortazavi A."/>
            <person name="Wong G."/>
            <person name="Sternberg P.W."/>
        </authorList>
    </citation>
    <scope>NUCLEOTIDE SEQUENCE [LARGE SCALE GENOMIC DNA]</scope>
    <source>
        <strain evidence="1">MT8872</strain>
    </source>
</reference>
<dbReference type="WBParaSite" id="Pan_g23077.t1">
    <property type="protein sequence ID" value="Pan_g23077.t1"/>
    <property type="gene ID" value="Pan_g23077"/>
</dbReference>
<keyword evidence="1" id="KW-1185">Reference proteome</keyword>
<dbReference type="Proteomes" id="UP000492821">
    <property type="component" value="Unassembled WGS sequence"/>
</dbReference>
<reference evidence="2" key="2">
    <citation type="submission" date="2020-10" db="UniProtKB">
        <authorList>
            <consortium name="WormBaseParasite"/>
        </authorList>
    </citation>
    <scope>IDENTIFICATION</scope>
</reference>
<name>A0A7E4VMZ2_PANRE</name>
<sequence length="250" mass="28622">MPYPVVKLPYGLRSRLRELATPFERYNLQIAAGGTSICPPKIQTITHIAPNKKGELKPIDMSMIKPLDNALVALPFGDEHELFIPKCENEELYRPRQLSIYNINDLQVITPILTGNLILENVIVVVLQIDDKDCSLTFSVPNTWMTDIVKTQTTKLSDLRVGTLNFLADEWNIDDLVTLIVKQEENFRLIIEAEGNYYNSFVTFLTKRFRRREDLPASGRVVVVNLHSSPEFWDLLDLPMNEPPAKKRKT</sequence>
<proteinExistence type="predicted"/>